<proteinExistence type="predicted"/>
<reference evidence="2" key="1">
    <citation type="journal article" date="2023" name="Front. Plant Sci.">
        <title>Chromosomal-level genome assembly of Melastoma candidum provides insights into trichome evolution.</title>
        <authorList>
            <person name="Zhong Y."/>
            <person name="Wu W."/>
            <person name="Sun C."/>
            <person name="Zou P."/>
            <person name="Liu Y."/>
            <person name="Dai S."/>
            <person name="Zhou R."/>
        </authorList>
    </citation>
    <scope>NUCLEOTIDE SEQUENCE [LARGE SCALE GENOMIC DNA]</scope>
</reference>
<evidence type="ECO:0000313" key="1">
    <source>
        <dbReference type="EMBL" id="KAI4318942.1"/>
    </source>
</evidence>
<dbReference type="Proteomes" id="UP001057402">
    <property type="component" value="Chromosome 10"/>
</dbReference>
<accession>A0ACB9M467</accession>
<organism evidence="1 2">
    <name type="scientific">Melastoma candidum</name>
    <dbReference type="NCBI Taxonomy" id="119954"/>
    <lineage>
        <taxon>Eukaryota</taxon>
        <taxon>Viridiplantae</taxon>
        <taxon>Streptophyta</taxon>
        <taxon>Embryophyta</taxon>
        <taxon>Tracheophyta</taxon>
        <taxon>Spermatophyta</taxon>
        <taxon>Magnoliopsida</taxon>
        <taxon>eudicotyledons</taxon>
        <taxon>Gunneridae</taxon>
        <taxon>Pentapetalae</taxon>
        <taxon>rosids</taxon>
        <taxon>malvids</taxon>
        <taxon>Myrtales</taxon>
        <taxon>Melastomataceae</taxon>
        <taxon>Melastomatoideae</taxon>
        <taxon>Melastomateae</taxon>
        <taxon>Melastoma</taxon>
    </lineage>
</organism>
<keyword evidence="2" id="KW-1185">Reference proteome</keyword>
<evidence type="ECO:0000313" key="2">
    <source>
        <dbReference type="Proteomes" id="UP001057402"/>
    </source>
</evidence>
<protein>
    <submittedName>
        <fullName evidence="1">Uncharacterized protein</fullName>
    </submittedName>
</protein>
<sequence length="69" mass="8010">MSDVFLLRHPLKLKLVATRNESLGTEEEKKKPATPRLFSPPEGFPFWWDGVLLYWDRKARRWGKGVGAV</sequence>
<name>A0ACB9M467_9MYRT</name>
<gene>
    <name evidence="1" type="ORF">MLD38_032595</name>
</gene>
<dbReference type="EMBL" id="CM042889">
    <property type="protein sequence ID" value="KAI4318942.1"/>
    <property type="molecule type" value="Genomic_DNA"/>
</dbReference>
<comment type="caution">
    <text evidence="1">The sequence shown here is derived from an EMBL/GenBank/DDBJ whole genome shotgun (WGS) entry which is preliminary data.</text>
</comment>